<organism evidence="1 2">
    <name type="scientific">Favolaschia claudopus</name>
    <dbReference type="NCBI Taxonomy" id="2862362"/>
    <lineage>
        <taxon>Eukaryota</taxon>
        <taxon>Fungi</taxon>
        <taxon>Dikarya</taxon>
        <taxon>Basidiomycota</taxon>
        <taxon>Agaricomycotina</taxon>
        <taxon>Agaricomycetes</taxon>
        <taxon>Agaricomycetidae</taxon>
        <taxon>Agaricales</taxon>
        <taxon>Marasmiineae</taxon>
        <taxon>Mycenaceae</taxon>
        <taxon>Favolaschia</taxon>
    </lineage>
</organism>
<proteinExistence type="predicted"/>
<dbReference type="Proteomes" id="UP001362999">
    <property type="component" value="Unassembled WGS sequence"/>
</dbReference>
<comment type="caution">
    <text evidence="1">The sequence shown here is derived from an EMBL/GenBank/DDBJ whole genome shotgun (WGS) entry which is preliminary data.</text>
</comment>
<keyword evidence="2" id="KW-1185">Reference proteome</keyword>
<sequence>MCFDNIHLIHYACGHGKPTGNKTRVNCGSRRCAFSSIHPQYGCANCVNTCRQRLLPPESIVTSNSPNLCSDCARGRKA</sequence>
<accession>A0AAW0A049</accession>
<protein>
    <submittedName>
        <fullName evidence="1">Uncharacterized protein</fullName>
    </submittedName>
</protein>
<dbReference type="EMBL" id="JAWWNJ010000096">
    <property type="protein sequence ID" value="KAK6996806.1"/>
    <property type="molecule type" value="Genomic_DNA"/>
</dbReference>
<dbReference type="AlphaFoldDB" id="A0AAW0A049"/>
<reference evidence="1 2" key="1">
    <citation type="journal article" date="2024" name="J Genomics">
        <title>Draft genome sequencing and assembly of Favolaschia claudopus CIRM-BRFM 2984 isolated from oak limbs.</title>
        <authorList>
            <person name="Navarro D."/>
            <person name="Drula E."/>
            <person name="Chaduli D."/>
            <person name="Cazenave R."/>
            <person name="Ahrendt S."/>
            <person name="Wang J."/>
            <person name="Lipzen A."/>
            <person name="Daum C."/>
            <person name="Barry K."/>
            <person name="Grigoriev I.V."/>
            <person name="Favel A."/>
            <person name="Rosso M.N."/>
            <person name="Martin F."/>
        </authorList>
    </citation>
    <scope>NUCLEOTIDE SEQUENCE [LARGE SCALE GENOMIC DNA]</scope>
    <source>
        <strain evidence="1 2">CIRM-BRFM 2984</strain>
    </source>
</reference>
<gene>
    <name evidence="1" type="ORF">R3P38DRAFT_3070558</name>
</gene>
<evidence type="ECO:0000313" key="2">
    <source>
        <dbReference type="Proteomes" id="UP001362999"/>
    </source>
</evidence>
<name>A0AAW0A049_9AGAR</name>
<evidence type="ECO:0000313" key="1">
    <source>
        <dbReference type="EMBL" id="KAK6996806.1"/>
    </source>
</evidence>